<comment type="cofactor">
    <cofactor evidence="1">
        <name>Fe(2+)</name>
        <dbReference type="ChEBI" id="CHEBI:29033"/>
    </cofactor>
</comment>
<keyword evidence="5" id="KW-0223">Dioxygenase</keyword>
<dbReference type="EMBL" id="VXRY01000317">
    <property type="protein sequence ID" value="MXY34036.1"/>
    <property type="molecule type" value="Genomic_DNA"/>
</dbReference>
<gene>
    <name evidence="5" type="ORF">F4Y60_08080</name>
</gene>
<dbReference type="GO" id="GO:0016706">
    <property type="term" value="F:2-oxoglutarate-dependent dioxygenase activity"/>
    <property type="evidence" value="ECO:0007669"/>
    <property type="project" value="UniProtKB-ARBA"/>
</dbReference>
<dbReference type="AlphaFoldDB" id="A0A6B0Y4J6"/>
<evidence type="ECO:0000313" key="5">
    <source>
        <dbReference type="EMBL" id="MXY34036.1"/>
    </source>
</evidence>
<proteinExistence type="predicted"/>
<evidence type="ECO:0000256" key="2">
    <source>
        <dbReference type="ARBA" id="ARBA00023002"/>
    </source>
</evidence>
<keyword evidence="2" id="KW-0560">Oxidoreductase</keyword>
<dbReference type="InterPro" id="IPR050411">
    <property type="entry name" value="AlphaKG_dependent_hydroxylases"/>
</dbReference>
<protein>
    <submittedName>
        <fullName evidence="5">TauD/TfdA family dioxygenase</fullName>
    </submittedName>
</protein>
<reference evidence="5" key="1">
    <citation type="submission" date="2019-09" db="EMBL/GenBank/DDBJ databases">
        <title>Characterisation of the sponge microbiome using genome-centric metagenomics.</title>
        <authorList>
            <person name="Engelberts J.P."/>
            <person name="Robbins S.J."/>
            <person name="De Goeij J.M."/>
            <person name="Aranda M."/>
            <person name="Bell S.C."/>
            <person name="Webster N.S."/>
        </authorList>
    </citation>
    <scope>NUCLEOTIDE SEQUENCE</scope>
    <source>
        <strain evidence="5">SB0664_bin_43</strain>
    </source>
</reference>
<comment type="caution">
    <text evidence="5">The sequence shown here is derived from an EMBL/GenBank/DDBJ whole genome shotgun (WGS) entry which is preliminary data.</text>
</comment>
<dbReference type="SUPFAM" id="SSF51197">
    <property type="entry name" value="Clavaminate synthase-like"/>
    <property type="match status" value="1"/>
</dbReference>
<evidence type="ECO:0000259" key="4">
    <source>
        <dbReference type="Pfam" id="PF02668"/>
    </source>
</evidence>
<evidence type="ECO:0000256" key="1">
    <source>
        <dbReference type="ARBA" id="ARBA00001954"/>
    </source>
</evidence>
<keyword evidence="3" id="KW-0045">Antibiotic biosynthesis</keyword>
<accession>A0A6B0Y4J6</accession>
<dbReference type="GO" id="GO:0017000">
    <property type="term" value="P:antibiotic biosynthetic process"/>
    <property type="evidence" value="ECO:0007669"/>
    <property type="project" value="UniProtKB-KW"/>
</dbReference>
<dbReference type="InterPro" id="IPR003819">
    <property type="entry name" value="TauD/TfdA-like"/>
</dbReference>
<organism evidence="5">
    <name type="scientific">Boseongicola sp. SB0664_bin_43</name>
    <dbReference type="NCBI Taxonomy" id="2604844"/>
    <lineage>
        <taxon>Bacteria</taxon>
        <taxon>Pseudomonadati</taxon>
        <taxon>Pseudomonadota</taxon>
        <taxon>Alphaproteobacteria</taxon>
        <taxon>Rhodobacterales</taxon>
        <taxon>Paracoccaceae</taxon>
        <taxon>Boseongicola</taxon>
    </lineage>
</organism>
<dbReference type="Gene3D" id="3.60.130.10">
    <property type="entry name" value="Clavaminate synthase-like"/>
    <property type="match status" value="1"/>
</dbReference>
<name>A0A6B0Y4J6_9RHOB</name>
<sequence length="288" mass="32688">MASTFSHWPNGHFDLSSAFVPLPEAILDDLMGDEDQDVAAATRDWAATLMDQHVYSCNGFFIIDGSSYACLDAEQRIHMTKRLAPCLGQPIVHQSKHLRQDLVTNVRDAGVRFTSSKDQNFSSSNQEAVEHTESTELPNPIGAFLLHSIQPAYKGGASRFVNAYTLLDSLAEIDPGHVEVLQRRFWFDTGRGERVEAPIVSCDDKGNLDFRWMYAFLENGRPLTRHWNDHAQEAIDATRNLMEELRIKVMLGRGDIVVVNNKMILHARDGFENHADHPPRWLLRSWFE</sequence>
<dbReference type="Pfam" id="PF02668">
    <property type="entry name" value="TauD"/>
    <property type="match status" value="1"/>
</dbReference>
<dbReference type="PANTHER" id="PTHR10696">
    <property type="entry name" value="GAMMA-BUTYROBETAINE HYDROXYLASE-RELATED"/>
    <property type="match status" value="1"/>
</dbReference>
<evidence type="ECO:0000256" key="3">
    <source>
        <dbReference type="ARBA" id="ARBA00023194"/>
    </source>
</evidence>
<feature type="domain" description="TauD/TfdA-like" evidence="4">
    <location>
        <begin position="58"/>
        <end position="286"/>
    </location>
</feature>
<dbReference type="InterPro" id="IPR042098">
    <property type="entry name" value="TauD-like_sf"/>
</dbReference>
<dbReference type="PANTHER" id="PTHR10696:SF56">
    <property type="entry name" value="TAUD_TFDA-LIKE DOMAIN-CONTAINING PROTEIN"/>
    <property type="match status" value="1"/>
</dbReference>